<evidence type="ECO:0000256" key="1">
    <source>
        <dbReference type="ARBA" id="ARBA00004498"/>
    </source>
</evidence>
<keyword evidence="6" id="KW-1015">Disulfide bond</keyword>
<protein>
    <recommendedName>
        <fullName evidence="8">Fibrinogen C-terminal domain-containing protein</fullName>
    </recommendedName>
</protein>
<feature type="domain" description="Fibrinogen C-terminal" evidence="8">
    <location>
        <begin position="38"/>
        <end position="95"/>
    </location>
</feature>
<proteinExistence type="predicted"/>
<feature type="signal peptide" evidence="7">
    <location>
        <begin position="1"/>
        <end position="30"/>
    </location>
</feature>
<dbReference type="InterPro" id="IPR013783">
    <property type="entry name" value="Ig-like_fold"/>
</dbReference>
<sequence length="980" mass="103303">MGFRRTISSLVIAGVAATALAFVAASPAHAVVVPRDGTSSGRAAASCWEIKQNDPASADGIYWLQTPELIAPQQFYCDQTTDGGGWVLIGRGRDGWQWLPNGQGSVANLRNVPTGTGAFAVATLPGDTVQGLLGGTRVDALTDGVRVRRATNTTGTTWQEMRLLARNRADWTWAVGGGVLLNSIRVGTTSYTAANSQSWGTDQNYLRLTTTSLQTHNYRSGFSYGSNISGVNNSTSYLWMYASERAALPFTQVFLRPRITSPAYTAIGDPGTDASTVRPLLANRTSDDTPWGVTGLATGGAAGEVTEVEDFAFIGDTAYVAGKFRYVKHGSTGEQIEQSYLAAFDVDTGEWRENFRPTLDATAWSLAASPDGTKLFVGGEFTNVNGVAQTEGVAALDPDTGAPVAGWRAYAAYEGADTPNVRSIDVQGGWLYLGGRFNRVAGGTTMDSPLTLRSMARTNLTDGTPDGAWKPHVDGTVFELDASGQGDRVYLVGNFNNVNFTSSPMQGVVSTEAGAASVPGLSPSVVAAGSGTSTYQQTILEVGQDVWQGGSQHILSKYDRDAYSFISGNITRNGGDFQALAEKDGVIYGACHCLNFSYSGTTNYSNPITAATDVNSIRFIGAWDEQTGAFIPQFYVSSLSARNDMGPWALKNGPDGCLWFGGDFTAGSYTGTTQQWLGGFGKLCARDTTAPEVPTGLTNGLTPSGVQLTWSASGGSPSGYEVLRDDRVVATVTGTTWTDPDGAGTARYWVRAIDATGNRSASTPVSVVEEPPGPATGDVLYENDFSGATDWPADWATSGSNGSATVADDAGVLSFDDVSGAYVRAQLSGPAAAGDTELLTSFTWQQATAGSFLSVFLRGSGGWQNSYRPKNGYGLQLSPTTGTVYVLKSVNGVSTTLASAANAQTVGTGKQWLRIQAQGSTIRFRIWSDQSPEPNTWNSTVTDSDVTLDGQVFVSLNRSSANSGSKSVVLDDLKLTGFPE</sequence>
<reference evidence="10" key="1">
    <citation type="journal article" date="2019" name="Int. J. Syst. Evol. Microbiol.">
        <title>The Global Catalogue of Microorganisms (GCM) 10K type strain sequencing project: providing services to taxonomists for standard genome sequencing and annotation.</title>
        <authorList>
            <consortium name="The Broad Institute Genomics Platform"/>
            <consortium name="The Broad Institute Genome Sequencing Center for Infectious Disease"/>
            <person name="Wu L."/>
            <person name="Ma J."/>
        </authorList>
    </citation>
    <scope>NUCLEOTIDE SEQUENCE [LARGE SCALE GENOMIC DNA]</scope>
    <source>
        <strain evidence="10">JCM 16902</strain>
    </source>
</reference>
<dbReference type="PANTHER" id="PTHR16146:SF46">
    <property type="entry name" value="INTELECTIN-1A-RELATED"/>
    <property type="match status" value="1"/>
</dbReference>
<dbReference type="NCBIfam" id="NF040941">
    <property type="entry name" value="GGGWT_bact"/>
    <property type="match status" value="1"/>
</dbReference>
<dbReference type="EMBL" id="BAAAZO010000001">
    <property type="protein sequence ID" value="GAA3589773.1"/>
    <property type="molecule type" value="Genomic_DNA"/>
</dbReference>
<dbReference type="Proteomes" id="UP001501074">
    <property type="component" value="Unassembled WGS sequence"/>
</dbReference>
<comment type="subcellular location">
    <subcellularLocation>
        <location evidence="1">Secreted</location>
        <location evidence="1">Extracellular space</location>
        <location evidence="1">Extracellular matrix</location>
    </subcellularLocation>
</comment>
<evidence type="ECO:0000313" key="10">
    <source>
        <dbReference type="Proteomes" id="UP001501074"/>
    </source>
</evidence>
<dbReference type="RefSeq" id="WP_231485310.1">
    <property type="nucleotide sequence ID" value="NZ_BAAAZO010000001.1"/>
</dbReference>
<dbReference type="PANTHER" id="PTHR16146">
    <property type="entry name" value="INTELECTIN"/>
    <property type="match status" value="1"/>
</dbReference>
<dbReference type="Gene3D" id="2.60.120.560">
    <property type="entry name" value="Exo-inulinase, domain 1"/>
    <property type="match status" value="1"/>
</dbReference>
<dbReference type="InterPro" id="IPR011044">
    <property type="entry name" value="Quino_amine_DH_bsu"/>
</dbReference>
<dbReference type="InterPro" id="IPR002181">
    <property type="entry name" value="Fibrinogen_a/b/g_C_dom"/>
</dbReference>
<keyword evidence="3" id="KW-0479">Metal-binding</keyword>
<dbReference type="InterPro" id="IPR036056">
    <property type="entry name" value="Fibrinogen-like_C"/>
</dbReference>
<keyword evidence="2" id="KW-0964">Secreted</keyword>
<evidence type="ECO:0000256" key="7">
    <source>
        <dbReference type="SAM" id="SignalP"/>
    </source>
</evidence>
<accession>A0ABP6YU19</accession>
<keyword evidence="5" id="KW-0106">Calcium</keyword>
<dbReference type="SUPFAM" id="SSF56496">
    <property type="entry name" value="Fibrinogen C-terminal domain-like"/>
    <property type="match status" value="1"/>
</dbReference>
<name>A0ABP6YU19_9ACTN</name>
<evidence type="ECO:0000256" key="2">
    <source>
        <dbReference type="ARBA" id="ARBA00022530"/>
    </source>
</evidence>
<organism evidence="9 10">
    <name type="scientific">Kineosporia mesophila</name>
    <dbReference type="NCBI Taxonomy" id="566012"/>
    <lineage>
        <taxon>Bacteria</taxon>
        <taxon>Bacillati</taxon>
        <taxon>Actinomycetota</taxon>
        <taxon>Actinomycetes</taxon>
        <taxon>Kineosporiales</taxon>
        <taxon>Kineosporiaceae</taxon>
        <taxon>Kineosporia</taxon>
    </lineage>
</organism>
<dbReference type="InterPro" id="IPR014716">
    <property type="entry name" value="Fibrinogen_a/b/g_C_1"/>
</dbReference>
<feature type="chain" id="PRO_5045948179" description="Fibrinogen C-terminal domain-containing protein" evidence="7">
    <location>
        <begin position="31"/>
        <end position="980"/>
    </location>
</feature>
<dbReference type="Gene3D" id="3.90.215.10">
    <property type="entry name" value="Gamma Fibrinogen, chain A, domain 1"/>
    <property type="match status" value="1"/>
</dbReference>
<comment type="caution">
    <text evidence="9">The sequence shown here is derived from an EMBL/GenBank/DDBJ whole genome shotgun (WGS) entry which is preliminary data.</text>
</comment>
<evidence type="ECO:0000256" key="5">
    <source>
        <dbReference type="ARBA" id="ARBA00022837"/>
    </source>
</evidence>
<evidence type="ECO:0000256" key="6">
    <source>
        <dbReference type="ARBA" id="ARBA00023157"/>
    </source>
</evidence>
<evidence type="ECO:0000256" key="4">
    <source>
        <dbReference type="ARBA" id="ARBA00022734"/>
    </source>
</evidence>
<evidence type="ECO:0000259" key="8">
    <source>
        <dbReference type="PROSITE" id="PS51406"/>
    </source>
</evidence>
<dbReference type="SUPFAM" id="SSF50969">
    <property type="entry name" value="YVTN repeat-like/Quinoprotein amine dehydrogenase"/>
    <property type="match status" value="1"/>
</dbReference>
<gene>
    <name evidence="9" type="ORF">GCM10022223_00290</name>
</gene>
<keyword evidence="10" id="KW-1185">Reference proteome</keyword>
<keyword evidence="7" id="KW-0732">Signal</keyword>
<dbReference type="PROSITE" id="PS51406">
    <property type="entry name" value="FIBRINOGEN_C_2"/>
    <property type="match status" value="1"/>
</dbReference>
<keyword evidence="4" id="KW-0430">Lectin</keyword>
<evidence type="ECO:0000256" key="3">
    <source>
        <dbReference type="ARBA" id="ARBA00022723"/>
    </source>
</evidence>
<dbReference type="Gene3D" id="2.60.40.10">
    <property type="entry name" value="Immunoglobulins"/>
    <property type="match status" value="1"/>
</dbReference>
<keyword evidence="2" id="KW-0272">Extracellular matrix</keyword>
<evidence type="ECO:0000313" key="9">
    <source>
        <dbReference type="EMBL" id="GAA3589773.1"/>
    </source>
</evidence>